<dbReference type="InterPro" id="IPR005818">
    <property type="entry name" value="Histone_H1/H5_H15"/>
</dbReference>
<evidence type="ECO:0000256" key="15">
    <source>
        <dbReference type="ARBA" id="ARBA00023015"/>
    </source>
</evidence>
<dbReference type="FunFam" id="3.40.630.30:FF:000001">
    <property type="entry name" value="Histone acetyltransferase"/>
    <property type="match status" value="1"/>
</dbReference>
<evidence type="ECO:0000256" key="6">
    <source>
        <dbReference type="ARBA" id="ARBA00022553"/>
    </source>
</evidence>
<dbReference type="InterPro" id="IPR050603">
    <property type="entry name" value="MYST_HAT"/>
</dbReference>
<dbReference type="GO" id="GO:0003677">
    <property type="term" value="F:DNA binding"/>
    <property type="evidence" value="ECO:0007669"/>
    <property type="project" value="InterPro"/>
</dbReference>
<dbReference type="Pfam" id="PF01853">
    <property type="entry name" value="MOZ_SAS"/>
    <property type="match status" value="1"/>
</dbReference>
<reference evidence="30" key="1">
    <citation type="submission" date="2013-10" db="EMBL/GenBank/DDBJ databases">
        <authorList>
            <person name="Schartl M."/>
            <person name="Warren W."/>
        </authorList>
    </citation>
    <scope>NUCLEOTIDE SEQUENCE [LARGE SCALE GENOMIC DNA]</scope>
    <source>
        <strain evidence="30">female</strain>
    </source>
</reference>
<dbReference type="PROSITE" id="PS51726">
    <property type="entry name" value="MYST_HAT"/>
    <property type="match status" value="1"/>
</dbReference>
<dbReference type="GO" id="GO:0000786">
    <property type="term" value="C:nucleosome"/>
    <property type="evidence" value="ECO:0007669"/>
    <property type="project" value="InterPro"/>
</dbReference>
<evidence type="ECO:0000256" key="21">
    <source>
        <dbReference type="PIRSR" id="PIRSR602717-51"/>
    </source>
</evidence>
<feature type="compositionally biased region" description="Acidic residues" evidence="24">
    <location>
        <begin position="1151"/>
        <end position="1166"/>
    </location>
</feature>
<dbReference type="GO" id="GO:0008270">
    <property type="term" value="F:zinc ion binding"/>
    <property type="evidence" value="ECO:0007669"/>
    <property type="project" value="UniProtKB-KW"/>
</dbReference>
<evidence type="ECO:0000313" key="29">
    <source>
        <dbReference type="Ensembl" id="ENSPFOP00000021458.1"/>
    </source>
</evidence>
<dbReference type="PANTHER" id="PTHR10615:SF73">
    <property type="entry name" value="HISTONE ACETYLTRANSFERASE KAT6B"/>
    <property type="match status" value="1"/>
</dbReference>
<feature type="domain" description="PHD-type" evidence="25">
    <location>
        <begin position="212"/>
        <end position="271"/>
    </location>
</feature>
<evidence type="ECO:0000256" key="1">
    <source>
        <dbReference type="ARBA" id="ARBA00004123"/>
    </source>
</evidence>
<dbReference type="SUPFAM" id="SSF46785">
    <property type="entry name" value="Winged helix' DNA-binding domain"/>
    <property type="match status" value="1"/>
</dbReference>
<evidence type="ECO:0000259" key="27">
    <source>
        <dbReference type="PROSITE" id="PS51726"/>
    </source>
</evidence>
<dbReference type="FunFam" id="1.10.10.10:FF:000132">
    <property type="entry name" value="Histone acetyltransferase"/>
    <property type="match status" value="1"/>
</dbReference>
<feature type="domain" description="MYST-type HAT" evidence="27">
    <location>
        <begin position="692"/>
        <end position="966"/>
    </location>
</feature>
<protein>
    <recommendedName>
        <fullName evidence="3">histone acetyltransferase</fullName>
        <ecNumber evidence="3">2.3.1.48</ecNumber>
    </recommendedName>
</protein>
<keyword evidence="19" id="KW-0012">Acyltransferase</keyword>
<feature type="region of interest" description="Disordered" evidence="24">
    <location>
        <begin position="541"/>
        <end position="561"/>
    </location>
</feature>
<dbReference type="InterPro" id="IPR040706">
    <property type="entry name" value="Zf-MYST"/>
</dbReference>
<feature type="region of interest" description="Disordered" evidence="24">
    <location>
        <begin position="1216"/>
        <end position="1516"/>
    </location>
</feature>
<evidence type="ECO:0000256" key="2">
    <source>
        <dbReference type="ARBA" id="ARBA00010107"/>
    </source>
</evidence>
<evidence type="ECO:0000256" key="17">
    <source>
        <dbReference type="ARBA" id="ARBA00023163"/>
    </source>
</evidence>
<comment type="subcellular location">
    <subcellularLocation>
        <location evidence="1">Nucleus</location>
    </subcellularLocation>
</comment>
<dbReference type="InterPro" id="IPR048589">
    <property type="entry name" value="SAMD1-like_WH"/>
</dbReference>
<evidence type="ECO:0000313" key="30">
    <source>
        <dbReference type="Proteomes" id="UP000028760"/>
    </source>
</evidence>
<keyword evidence="23" id="KW-0175">Coiled coil</keyword>
<feature type="region of interest" description="Disordered" evidence="24">
    <location>
        <begin position="474"/>
        <end position="517"/>
    </location>
</feature>
<comment type="similarity">
    <text evidence="2">Belongs to the MYST (SAS/MOZ) family.</text>
</comment>
<feature type="compositionally biased region" description="Low complexity" evidence="24">
    <location>
        <begin position="1569"/>
        <end position="1591"/>
    </location>
</feature>
<evidence type="ECO:0000256" key="24">
    <source>
        <dbReference type="SAM" id="MobiDB-lite"/>
    </source>
</evidence>
<evidence type="ECO:0000256" key="9">
    <source>
        <dbReference type="ARBA" id="ARBA00022737"/>
    </source>
</evidence>
<dbReference type="EMBL" id="AYCK01007301">
    <property type="status" value="NOT_ANNOTATED_CDS"/>
    <property type="molecule type" value="Genomic_DNA"/>
</dbReference>
<dbReference type="PANTHER" id="PTHR10615">
    <property type="entry name" value="HISTONE ACETYLTRANSFERASE"/>
    <property type="match status" value="1"/>
</dbReference>
<dbReference type="CDD" id="cd15618">
    <property type="entry name" value="PHD1_MOZ_MORF"/>
    <property type="match status" value="1"/>
</dbReference>
<keyword evidence="8" id="KW-0479">Metal-binding</keyword>
<organism evidence="29 30">
    <name type="scientific">Poecilia formosa</name>
    <name type="common">Amazon molly</name>
    <name type="synonym">Limia formosa</name>
    <dbReference type="NCBI Taxonomy" id="48698"/>
    <lineage>
        <taxon>Eukaryota</taxon>
        <taxon>Metazoa</taxon>
        <taxon>Chordata</taxon>
        <taxon>Craniata</taxon>
        <taxon>Vertebrata</taxon>
        <taxon>Euteleostomi</taxon>
        <taxon>Actinopterygii</taxon>
        <taxon>Neopterygii</taxon>
        <taxon>Teleostei</taxon>
        <taxon>Neoteleostei</taxon>
        <taxon>Acanthomorphata</taxon>
        <taxon>Ovalentaria</taxon>
        <taxon>Atherinomorphae</taxon>
        <taxon>Cyprinodontiformes</taxon>
        <taxon>Poeciliidae</taxon>
        <taxon>Poeciliinae</taxon>
        <taxon>Poecilia</taxon>
    </lineage>
</organism>
<dbReference type="GO" id="GO:0003682">
    <property type="term" value="F:chromatin binding"/>
    <property type="evidence" value="ECO:0007669"/>
    <property type="project" value="TreeGrafter"/>
</dbReference>
<reference evidence="29" key="2">
    <citation type="submission" date="2025-08" db="UniProtKB">
        <authorList>
            <consortium name="Ensembl"/>
        </authorList>
    </citation>
    <scope>IDENTIFICATION</scope>
</reference>
<dbReference type="InterPro" id="IPR019787">
    <property type="entry name" value="Znf_PHD-finger"/>
</dbReference>
<keyword evidence="12" id="KW-0832">Ubl conjugation</keyword>
<dbReference type="GO" id="GO:0005634">
    <property type="term" value="C:nucleus"/>
    <property type="evidence" value="ECO:0007669"/>
    <property type="project" value="UniProtKB-SubCell"/>
</dbReference>
<dbReference type="InterPro" id="IPR002717">
    <property type="entry name" value="HAT_MYST-type"/>
</dbReference>
<dbReference type="EMBL" id="AYCK01007300">
    <property type="status" value="NOT_ANNOTATED_CDS"/>
    <property type="molecule type" value="Genomic_DNA"/>
</dbReference>
<dbReference type="InterPro" id="IPR011011">
    <property type="entry name" value="Znf_FYVE_PHD"/>
</dbReference>
<accession>A0A096LQL7</accession>
<dbReference type="PROSITE" id="PS51504">
    <property type="entry name" value="H15"/>
    <property type="match status" value="1"/>
</dbReference>
<dbReference type="Ensembl" id="ENSPFOT00000023497.1">
    <property type="protein sequence ID" value="ENSPFOP00000021458.1"/>
    <property type="gene ID" value="ENSPFOG00000008817.2"/>
</dbReference>
<evidence type="ECO:0000256" key="23">
    <source>
        <dbReference type="SAM" id="Coils"/>
    </source>
</evidence>
<dbReference type="GO" id="GO:0003712">
    <property type="term" value="F:transcription coregulator activity"/>
    <property type="evidence" value="ECO:0007669"/>
    <property type="project" value="TreeGrafter"/>
</dbReference>
<feature type="region of interest" description="Disordered" evidence="24">
    <location>
        <begin position="1105"/>
        <end position="1188"/>
    </location>
</feature>
<dbReference type="SUPFAM" id="SSF57903">
    <property type="entry name" value="FYVE/PHD zinc finger"/>
    <property type="match status" value="2"/>
</dbReference>
<name>A0A096LQL7_POEFO</name>
<evidence type="ECO:0000259" key="28">
    <source>
        <dbReference type="PROSITE" id="PS52014"/>
    </source>
</evidence>
<evidence type="ECO:0000259" key="26">
    <source>
        <dbReference type="PROSITE" id="PS51504"/>
    </source>
</evidence>
<keyword evidence="14" id="KW-0007">Acetylation</keyword>
<dbReference type="GeneTree" id="ENSGT00940000157372"/>
<feature type="coiled-coil region" evidence="23">
    <location>
        <begin position="971"/>
        <end position="998"/>
    </location>
</feature>
<evidence type="ECO:0000256" key="4">
    <source>
        <dbReference type="ARBA" id="ARBA00022491"/>
    </source>
</evidence>
<feature type="compositionally biased region" description="Pro residues" evidence="24">
    <location>
        <begin position="1484"/>
        <end position="1494"/>
    </location>
</feature>
<keyword evidence="9" id="KW-0677">Repeat</keyword>
<keyword evidence="11" id="KW-0862">Zinc</keyword>
<dbReference type="InterPro" id="IPR036390">
    <property type="entry name" value="WH_DNA-bd_sf"/>
</dbReference>
<sequence>MVKLANPLYTEWILEAIQKIKRQKQRPSEERICHAVSTLHGLDKKIVLEQLDLSVHDGSVLKVTNKGSASYKDPGNPGRIGSILPANAPLPSKESIWNSSDLRHIDWNKILRRAIEGLDDTHGSSLKNIERYLRNQDDLSEVVDNSAFRQRLRLAAKRSVNNGRLLKNGPRYKLSHGSVEGRNPRCPSASPLVLSSVTLLPHEREQLRVDPIPICSFCLGTKESNRDKRPEELLSCADCGSSGHPSCLKFSPELTSNVKRLRWQCIECKTCSSCRIQGKNADEMLFCDSCDRGFHMECCDPPLSRMPKGTWICQVCRPKENGKKLLHRKADEIKRRYAKPIGRPKNKLKQRIVMSVTSGDGSMVALGGRGSPGRGQKITVCSTPSSGHAASVKDARDRLTVAEPCCAVNPATLTVNKKTKGLIDGLSKFFTPSPVGRRSRAVAIELSSRDKGTPKLSQRPEPFAFAADAPHKITPTSSALPATSTSPGLSSPPQVTSSSTSANSPQSSSSQSSVPSLGSLCSSSQLKGLFDGLSHIYTTQGQSRKKRLPCYAPPKRRPYKQDLSQCLGKNEFSKNRFHPTSAGSGRLRGPPFKMVSHFKCNPFLKNHRTLGRLKYRVRAHNGATSPEKGDLTDGRIKPENNHGHLSTLHVKQEAQADLAAMSRDHVSEEDIETFTRVQELAAQKTGSLTNTDFVRRPAVIEFGKYEIQTWYSSPYPPEYSRLQKLYLCEFCLKYMRSKNILQRHTKKCGWFHPPATEIYRKDNLSVFEVDGNVSKLFCQNLCLLAKLFLDHKTLYYDVEPFLFYILTKNDEKGCHLVGYFSKEKLCQQKYNVSCIMIMPQYQRQGFGRFLIDFSYLLTRQEGQAGSPEKPLSELGRLSYLAYWKSVMLEHLYKHPDKHISVKGISRATGMCPHDIAATLQQLGMIDRRDGRTVLVRREQLIQRHMERLRANPRKNEVDPDALRWTPSTTLNAVLSEEEREAEMDAERLKEQASCWEKEERESYMMTHGSRQPLTKVHCKIPYIILHRTRKCPDTGRLSLFSALVTVLISHSACERGFEEESQASQWETTEEYEVLKYDVDLFSVYLIPIPIRKIRSSAVLKKRGRKRKRINSSVTTETISETTEVLNEPFDNSEDERPMPRLEHTSRMGEMEDDEDDDDDDEEEEEMQKYKISALPMKRRRGRPRLEKNTRKDNLERWNEVYCQLDRQNLDIYGPELVSKRSSRPRPVKRKKGWPKGVKRGPPKWRLKNSFKLNLYTPPETPLEAEQHHIRTEETKHIPDQESFSGDEETKEGLHSEPPSPADHGSQTSSSPEGSPVASPACSPALSVEAPSPQPEDRTDSPEPPGDDKQDSGHDPDSPAKDMEDSSERAQSPENGNEESYEEEQRARIEDQNADDEDERHSKKAAPEGGTEESEQSSKDAPNVTQAFLDPKEDDSSELREKLQDATPETTAETSPPAAAVASIAPLDSDNPADSESEEESAPSPGPNHPPLPPVGRSALSPVLREDPPVCTEFDSETVQAVKSLTQESEGETVFQNCAESQEPCRNLQTYAHMAQSPQLTPLDDCPQSDHSSPLSSAQSHPSQSVRSVSSPAVSILESGYTQISPDHSAISVPSLHNMETSPMMDVPSVSDHSQQVVDSGFSDLGSIESTTENYENPSSYDSTMGGSICGAGPSQNSCSYGTIPPSSCAVSQQMAAVNPGGCGMIQQNSLSSPPHCGVKSPQGCVVVERPPSNSQQPPPMAQCSIPPNFTTTMQLADIPESGNPNFALYERINPQGEYGSGHYPQSSGLSLAKLQQFTNTFIDHPHSNPFNHAAPHPITSYANNPSLSSQHSSLVSLPQNPHRVPNPQVQATMTPPPNLSSPSSMMLQPNMGISRSQRVAHMPSKGHVSARSKSAPLSHNHQQQMYARPPQAVAMQAPSRTLAAMPRMNMSMNIMPAPGYNVNSMNMPSLNAMNGYGMSQPMMNSGYHGNHAYMNQSPQYSMQMGMMGTQPYPQQSMQAPPHGNMVYPPAGHHGYMNTGMSKQSLKGPLIRR</sequence>
<feature type="active site" description="Proton donor/acceptor" evidence="21">
    <location>
        <position position="868"/>
    </location>
</feature>
<comment type="catalytic activity">
    <reaction evidence="20">
        <text>L-lysyl-[protein] + acetyl-CoA = N(6)-acetyl-L-lysyl-[protein] + CoA + H(+)</text>
        <dbReference type="Rhea" id="RHEA:45948"/>
        <dbReference type="Rhea" id="RHEA-COMP:9752"/>
        <dbReference type="Rhea" id="RHEA-COMP:10731"/>
        <dbReference type="ChEBI" id="CHEBI:15378"/>
        <dbReference type="ChEBI" id="CHEBI:29969"/>
        <dbReference type="ChEBI" id="CHEBI:57287"/>
        <dbReference type="ChEBI" id="CHEBI:57288"/>
        <dbReference type="ChEBI" id="CHEBI:61930"/>
        <dbReference type="EC" id="2.3.1.48"/>
    </reaction>
</comment>
<dbReference type="FunFam" id="3.30.40.10:FF:000035">
    <property type="entry name" value="Histone acetyltransferase"/>
    <property type="match status" value="1"/>
</dbReference>
<evidence type="ECO:0000256" key="3">
    <source>
        <dbReference type="ARBA" id="ARBA00013184"/>
    </source>
</evidence>
<keyword evidence="5" id="KW-1017">Isopeptide bond</keyword>
<dbReference type="InterPro" id="IPR036388">
    <property type="entry name" value="WH-like_DNA-bd_sf"/>
</dbReference>
<dbReference type="GO" id="GO:0006357">
    <property type="term" value="P:regulation of transcription by RNA polymerase II"/>
    <property type="evidence" value="ECO:0007669"/>
    <property type="project" value="TreeGrafter"/>
</dbReference>
<evidence type="ECO:0000256" key="22">
    <source>
        <dbReference type="PROSITE-ProRule" id="PRU00146"/>
    </source>
</evidence>
<evidence type="ECO:0000256" key="11">
    <source>
        <dbReference type="ARBA" id="ARBA00022833"/>
    </source>
</evidence>
<dbReference type="Gene3D" id="3.40.630.30">
    <property type="match status" value="1"/>
</dbReference>
<dbReference type="GO" id="GO:0010484">
    <property type="term" value="F:histone H3 acetyltransferase activity"/>
    <property type="evidence" value="ECO:0007669"/>
    <property type="project" value="TreeGrafter"/>
</dbReference>
<keyword evidence="18" id="KW-0539">Nucleus</keyword>
<feature type="compositionally biased region" description="Acidic residues" evidence="24">
    <location>
        <begin position="1471"/>
        <end position="1481"/>
    </location>
</feature>
<dbReference type="InterPro" id="IPR016181">
    <property type="entry name" value="Acyl_CoA_acyltransferase"/>
</dbReference>
<feature type="compositionally biased region" description="Basic residues" evidence="24">
    <location>
        <begin position="1221"/>
        <end position="1249"/>
    </location>
</feature>
<evidence type="ECO:0000259" key="25">
    <source>
        <dbReference type="PROSITE" id="PS50016"/>
    </source>
</evidence>
<evidence type="ECO:0000256" key="5">
    <source>
        <dbReference type="ARBA" id="ARBA00022499"/>
    </source>
</evidence>
<dbReference type="Gene3D" id="3.30.40.10">
    <property type="entry name" value="Zinc/RING finger domain, C3HC4 (zinc finger)"/>
    <property type="match status" value="1"/>
</dbReference>
<evidence type="ECO:0000256" key="19">
    <source>
        <dbReference type="ARBA" id="ARBA00023315"/>
    </source>
</evidence>
<dbReference type="Gene3D" id="3.30.60.60">
    <property type="entry name" value="N-acetyl transferase-like"/>
    <property type="match status" value="1"/>
</dbReference>
<dbReference type="Pfam" id="PF17772">
    <property type="entry name" value="zf-MYST"/>
    <property type="match status" value="1"/>
</dbReference>
<dbReference type="InterPro" id="IPR013083">
    <property type="entry name" value="Znf_RING/FYVE/PHD"/>
</dbReference>
<evidence type="ECO:0000256" key="12">
    <source>
        <dbReference type="ARBA" id="ARBA00022843"/>
    </source>
</evidence>
<dbReference type="FunFam" id="1.10.10.10:FF:000123">
    <property type="entry name" value="Histone acetyltransferase"/>
    <property type="match status" value="1"/>
</dbReference>
<keyword evidence="6" id="KW-0597">Phosphoprotein</keyword>
<evidence type="ECO:0000256" key="20">
    <source>
        <dbReference type="ARBA" id="ARBA00048017"/>
    </source>
</evidence>
<dbReference type="FunFam" id="3.30.60.60:FF:000002">
    <property type="entry name" value="Histone acetyltransferase"/>
    <property type="match status" value="1"/>
</dbReference>
<feature type="region of interest" description="Disordered" evidence="24">
    <location>
        <begin position="1559"/>
        <end position="1591"/>
    </location>
</feature>
<dbReference type="GO" id="GO:0006334">
    <property type="term" value="P:nucleosome assembly"/>
    <property type="evidence" value="ECO:0007669"/>
    <property type="project" value="InterPro"/>
</dbReference>
<keyword evidence="10 22" id="KW-0863">Zinc-finger</keyword>
<evidence type="ECO:0000256" key="14">
    <source>
        <dbReference type="ARBA" id="ARBA00022990"/>
    </source>
</evidence>
<dbReference type="Gene3D" id="1.10.10.10">
    <property type="entry name" value="Winged helix-like DNA-binding domain superfamily/Winged helix DNA-binding domain"/>
    <property type="match status" value="2"/>
</dbReference>
<evidence type="ECO:0000256" key="8">
    <source>
        <dbReference type="ARBA" id="ARBA00022723"/>
    </source>
</evidence>
<dbReference type="CDD" id="cd15527">
    <property type="entry name" value="PHD2_KAT6A_6B"/>
    <property type="match status" value="1"/>
</dbReference>
<keyword evidence="16" id="KW-0010">Activator</keyword>
<dbReference type="GO" id="GO:0070776">
    <property type="term" value="C:MOZ/MORF histone acetyltransferase complex"/>
    <property type="evidence" value="ECO:0007669"/>
    <property type="project" value="TreeGrafter"/>
</dbReference>
<keyword evidence="17" id="KW-0804">Transcription</keyword>
<evidence type="ECO:0000256" key="16">
    <source>
        <dbReference type="ARBA" id="ARBA00023159"/>
    </source>
</evidence>
<keyword evidence="15" id="KW-0805">Transcription regulation</keyword>
<feature type="domain" description="SAMD1-like winged helix (WH)" evidence="28">
    <location>
        <begin position="1"/>
        <end position="77"/>
    </location>
</feature>
<dbReference type="Pfam" id="PF00628">
    <property type="entry name" value="PHD"/>
    <property type="match status" value="2"/>
</dbReference>
<keyword evidence="4" id="KW-0678">Repressor</keyword>
<feature type="compositionally biased region" description="Basic residues" evidence="24">
    <location>
        <begin position="543"/>
        <end position="558"/>
    </location>
</feature>
<evidence type="ECO:0000256" key="7">
    <source>
        <dbReference type="ARBA" id="ARBA00022679"/>
    </source>
</evidence>
<evidence type="ECO:0000256" key="13">
    <source>
        <dbReference type="ARBA" id="ARBA00022853"/>
    </source>
</evidence>
<feature type="compositionally biased region" description="Low complexity" evidence="24">
    <location>
        <begin position="1446"/>
        <end position="1470"/>
    </location>
</feature>
<proteinExistence type="inferred from homology"/>
<dbReference type="Pfam" id="PF21524">
    <property type="entry name" value="SAMD1_WH"/>
    <property type="match status" value="1"/>
</dbReference>
<keyword evidence="30" id="KW-1185">Reference proteome</keyword>
<keyword evidence="7" id="KW-0808">Transferase</keyword>
<dbReference type="PROSITE" id="PS52014">
    <property type="entry name" value="SAMD1_WH"/>
    <property type="match status" value="1"/>
</dbReference>
<reference evidence="29" key="3">
    <citation type="submission" date="2025-09" db="UniProtKB">
        <authorList>
            <consortium name="Ensembl"/>
        </authorList>
    </citation>
    <scope>IDENTIFICATION</scope>
</reference>
<feature type="domain" description="PHD-type" evidence="25">
    <location>
        <begin position="268"/>
        <end position="319"/>
    </location>
</feature>
<dbReference type="PROSITE" id="PS50016">
    <property type="entry name" value="ZF_PHD_2"/>
    <property type="match status" value="2"/>
</dbReference>
<evidence type="ECO:0000256" key="10">
    <source>
        <dbReference type="ARBA" id="ARBA00022771"/>
    </source>
</evidence>
<dbReference type="EC" id="2.3.1.48" evidence="3"/>
<feature type="compositionally biased region" description="Basic and acidic residues" evidence="24">
    <location>
        <begin position="1265"/>
        <end position="1280"/>
    </location>
</feature>
<evidence type="ECO:0000256" key="18">
    <source>
        <dbReference type="ARBA" id="ARBA00023242"/>
    </source>
</evidence>
<feature type="domain" description="H15" evidence="26">
    <location>
        <begin position="103"/>
        <end position="176"/>
    </location>
</feature>
<dbReference type="SUPFAM" id="SSF55729">
    <property type="entry name" value="Acyl-CoA N-acyltransferases (Nat)"/>
    <property type="match status" value="1"/>
</dbReference>
<dbReference type="SMART" id="SM00526">
    <property type="entry name" value="H15"/>
    <property type="match status" value="1"/>
</dbReference>
<feature type="compositionally biased region" description="Basic and acidic residues" evidence="24">
    <location>
        <begin position="1135"/>
        <end position="1150"/>
    </location>
</feature>
<feature type="compositionally biased region" description="Basic and acidic residues" evidence="24">
    <location>
        <begin position="1335"/>
        <end position="1368"/>
    </location>
</feature>
<feature type="compositionally biased region" description="Low complexity" evidence="24">
    <location>
        <begin position="1112"/>
        <end position="1125"/>
    </location>
</feature>
<dbReference type="SMART" id="SM00249">
    <property type="entry name" value="PHD"/>
    <property type="match status" value="2"/>
</dbReference>
<dbReference type="InterPro" id="IPR001965">
    <property type="entry name" value="Znf_PHD"/>
</dbReference>
<keyword evidence="13" id="KW-0156">Chromatin regulator</keyword>
<dbReference type="Proteomes" id="UP000028760">
    <property type="component" value="Unassembled WGS sequence"/>
</dbReference>